<accession>A0ABZ3CB67</accession>
<sequence length="253" mass="26817">MKGLDQDRVFLITGGIGGIGLGVAQTLLEYGSRVVVTDVVGEEGADEVARLGAGDRVRYVDLDVTDPEAAESVADQLEADGWPVFGLMANAGVAPTSPTVDYPDDTWRTTVDINLNGVFWTVRSFGRRMVERGEGAIILTSSIAGLRVVSPETHVAYGATKAAVAHMASLLGVEWAKEGVRVNALAPGYTDTSILDAIREESPETIEEWKHRTPLGRLIQPEEIGQAAAFLFSDLASGITATTLSVDGGYAAR</sequence>
<dbReference type="Proteomes" id="UP001434337">
    <property type="component" value="Chromosome"/>
</dbReference>
<dbReference type="InterPro" id="IPR002347">
    <property type="entry name" value="SDR_fam"/>
</dbReference>
<keyword evidence="4" id="KW-1185">Reference proteome</keyword>
<evidence type="ECO:0000256" key="1">
    <source>
        <dbReference type="ARBA" id="ARBA00006484"/>
    </source>
</evidence>
<dbReference type="InterPro" id="IPR036291">
    <property type="entry name" value="NAD(P)-bd_dom_sf"/>
</dbReference>
<protein>
    <submittedName>
        <fullName evidence="3">SDR family oxidoreductase</fullName>
    </submittedName>
</protein>
<organism evidence="3 4">
    <name type="scientific">Propioniciclava soli</name>
    <dbReference type="NCBI Taxonomy" id="2775081"/>
    <lineage>
        <taxon>Bacteria</taxon>
        <taxon>Bacillati</taxon>
        <taxon>Actinomycetota</taxon>
        <taxon>Actinomycetes</taxon>
        <taxon>Propionibacteriales</taxon>
        <taxon>Propionibacteriaceae</taxon>
        <taxon>Propioniciclava</taxon>
    </lineage>
</organism>
<dbReference type="PRINTS" id="PR00081">
    <property type="entry name" value="GDHRDH"/>
</dbReference>
<dbReference type="SUPFAM" id="SSF51735">
    <property type="entry name" value="NAD(P)-binding Rossmann-fold domains"/>
    <property type="match status" value="1"/>
</dbReference>
<dbReference type="InterPro" id="IPR020904">
    <property type="entry name" value="Sc_DH/Rdtase_CS"/>
</dbReference>
<dbReference type="PANTHER" id="PTHR43008:SF4">
    <property type="entry name" value="CHAIN DEHYDROGENASE, PUTATIVE (AFU_ORTHOLOGUE AFUA_4G08710)-RELATED"/>
    <property type="match status" value="1"/>
</dbReference>
<keyword evidence="2" id="KW-0560">Oxidoreductase</keyword>
<dbReference type="Pfam" id="PF13561">
    <property type="entry name" value="adh_short_C2"/>
    <property type="match status" value="1"/>
</dbReference>
<gene>
    <name evidence="3" type="ORF">PCC79_06610</name>
</gene>
<dbReference type="RefSeq" id="WP_342373347.1">
    <property type="nucleotide sequence ID" value="NZ_CP115965.1"/>
</dbReference>
<evidence type="ECO:0000256" key="2">
    <source>
        <dbReference type="ARBA" id="ARBA00023002"/>
    </source>
</evidence>
<dbReference type="PROSITE" id="PS00061">
    <property type="entry name" value="ADH_SHORT"/>
    <property type="match status" value="1"/>
</dbReference>
<dbReference type="Gene3D" id="3.40.50.720">
    <property type="entry name" value="NAD(P)-binding Rossmann-like Domain"/>
    <property type="match status" value="1"/>
</dbReference>
<dbReference type="PANTHER" id="PTHR43008">
    <property type="entry name" value="BENZIL REDUCTASE"/>
    <property type="match status" value="1"/>
</dbReference>
<comment type="similarity">
    <text evidence="1">Belongs to the short-chain dehydrogenases/reductases (SDR) family.</text>
</comment>
<evidence type="ECO:0000313" key="4">
    <source>
        <dbReference type="Proteomes" id="UP001434337"/>
    </source>
</evidence>
<evidence type="ECO:0000313" key="3">
    <source>
        <dbReference type="EMBL" id="WZW99856.1"/>
    </source>
</evidence>
<reference evidence="3 4" key="1">
    <citation type="journal article" date="2023" name="Environ Microbiome">
        <title>A coral-associated actinobacterium mitigates coral bleaching under heat stress.</title>
        <authorList>
            <person name="Li J."/>
            <person name="Zou Y."/>
            <person name="Li Q."/>
            <person name="Zhang J."/>
            <person name="Bourne D.G."/>
            <person name="Lyu Y."/>
            <person name="Liu C."/>
            <person name="Zhang S."/>
        </authorList>
    </citation>
    <scope>NUCLEOTIDE SEQUENCE [LARGE SCALE GENOMIC DNA]</scope>
    <source>
        <strain evidence="3 4">SCSIO 13291</strain>
    </source>
</reference>
<name>A0ABZ3CB67_9ACTN</name>
<proteinExistence type="inferred from homology"/>
<dbReference type="EMBL" id="CP115965">
    <property type="protein sequence ID" value="WZW99856.1"/>
    <property type="molecule type" value="Genomic_DNA"/>
</dbReference>